<keyword evidence="3" id="KW-0808">Transferase</keyword>
<dbReference type="GO" id="GO:0009007">
    <property type="term" value="F:site-specific DNA-methyltransferase (adenine-specific) activity"/>
    <property type="evidence" value="ECO:0007669"/>
    <property type="project" value="UniProtKB-EC"/>
</dbReference>
<dbReference type="InterPro" id="IPR050953">
    <property type="entry name" value="N4_N6_ade-DNA_methylase"/>
</dbReference>
<protein>
    <recommendedName>
        <fullName evidence="1">site-specific DNA-methyltransferase (adenine-specific)</fullName>
        <ecNumber evidence="1">2.1.1.72</ecNumber>
    </recommendedName>
</protein>
<keyword evidence="11" id="KW-1185">Reference proteome</keyword>
<dbReference type="InterPro" id="IPR025931">
    <property type="entry name" value="TaqI_C"/>
</dbReference>
<comment type="caution">
    <text evidence="10">The sequence shown here is derived from an EMBL/GenBank/DDBJ whole genome shotgun (WGS) entry which is preliminary data.</text>
</comment>
<dbReference type="PANTHER" id="PTHR33841:SF1">
    <property type="entry name" value="DNA METHYLTRANSFERASE A"/>
    <property type="match status" value="1"/>
</dbReference>
<feature type="domain" description="TaqI-like C-terminal specificity" evidence="9">
    <location>
        <begin position="798"/>
        <end position="912"/>
    </location>
</feature>
<keyword evidence="6" id="KW-0238">DNA-binding</keyword>
<dbReference type="EMBL" id="NXLX01000001">
    <property type="protein sequence ID" value="RDU74579.1"/>
    <property type="molecule type" value="Genomic_DNA"/>
</dbReference>
<evidence type="ECO:0000259" key="9">
    <source>
        <dbReference type="Pfam" id="PF12950"/>
    </source>
</evidence>
<dbReference type="PANTHER" id="PTHR33841">
    <property type="entry name" value="DNA METHYLTRANSFERASE YEEA-RELATED"/>
    <property type="match status" value="1"/>
</dbReference>
<comment type="catalytic activity">
    <reaction evidence="7">
        <text>a 2'-deoxyadenosine in DNA + S-adenosyl-L-methionine = an N(6)-methyl-2'-deoxyadenosine in DNA + S-adenosyl-L-homocysteine + H(+)</text>
        <dbReference type="Rhea" id="RHEA:15197"/>
        <dbReference type="Rhea" id="RHEA-COMP:12418"/>
        <dbReference type="Rhea" id="RHEA-COMP:12419"/>
        <dbReference type="ChEBI" id="CHEBI:15378"/>
        <dbReference type="ChEBI" id="CHEBI:57856"/>
        <dbReference type="ChEBI" id="CHEBI:59789"/>
        <dbReference type="ChEBI" id="CHEBI:90615"/>
        <dbReference type="ChEBI" id="CHEBI:90616"/>
        <dbReference type="EC" id="2.1.1.72"/>
    </reaction>
</comment>
<evidence type="ECO:0000256" key="6">
    <source>
        <dbReference type="ARBA" id="ARBA00023125"/>
    </source>
</evidence>
<gene>
    <name evidence="10" type="ORF">CQA57_00585</name>
</gene>
<organism evidence="10 11">
    <name type="scientific">Helicobacter anseris</name>
    <dbReference type="NCBI Taxonomy" id="375926"/>
    <lineage>
        <taxon>Bacteria</taxon>
        <taxon>Pseudomonadati</taxon>
        <taxon>Campylobacterota</taxon>
        <taxon>Epsilonproteobacteria</taxon>
        <taxon>Campylobacterales</taxon>
        <taxon>Helicobacteraceae</taxon>
        <taxon>Helicobacter</taxon>
    </lineage>
</organism>
<accession>A0A3D8JAR6</accession>
<dbReference type="EC" id="2.1.1.72" evidence="1"/>
<dbReference type="AlphaFoldDB" id="A0A3D8JAR6"/>
<dbReference type="Pfam" id="PF12950">
    <property type="entry name" value="TaqI_C"/>
    <property type="match status" value="1"/>
</dbReference>
<reference evidence="10 11" key="1">
    <citation type="submission" date="2018-04" db="EMBL/GenBank/DDBJ databases">
        <title>Novel Campyloabacter and Helicobacter Species and Strains.</title>
        <authorList>
            <person name="Mannion A.J."/>
            <person name="Shen Z."/>
            <person name="Fox J.G."/>
        </authorList>
    </citation>
    <scope>NUCLEOTIDE SEQUENCE [LARGE SCALE GENOMIC DNA]</scope>
    <source>
        <strain evidence="10 11">MIT 04-9362</strain>
    </source>
</reference>
<dbReference type="PROSITE" id="PS00092">
    <property type="entry name" value="N6_MTASE"/>
    <property type="match status" value="1"/>
</dbReference>
<evidence type="ECO:0000256" key="5">
    <source>
        <dbReference type="ARBA" id="ARBA00022747"/>
    </source>
</evidence>
<dbReference type="RefSeq" id="WP_115578288.1">
    <property type="nucleotide sequence ID" value="NZ_NXLX01000001.1"/>
</dbReference>
<evidence type="ECO:0000256" key="4">
    <source>
        <dbReference type="ARBA" id="ARBA00022691"/>
    </source>
</evidence>
<evidence type="ECO:0000313" key="11">
    <source>
        <dbReference type="Proteomes" id="UP000256695"/>
    </source>
</evidence>
<keyword evidence="5" id="KW-0680">Restriction system</keyword>
<dbReference type="InterPro" id="IPR002052">
    <property type="entry name" value="DNA_methylase_N6_adenine_CS"/>
</dbReference>
<dbReference type="GO" id="GO:0032259">
    <property type="term" value="P:methylation"/>
    <property type="evidence" value="ECO:0007669"/>
    <property type="project" value="UniProtKB-KW"/>
</dbReference>
<dbReference type="GO" id="GO:0003677">
    <property type="term" value="F:DNA binding"/>
    <property type="evidence" value="ECO:0007669"/>
    <property type="project" value="UniProtKB-KW"/>
</dbReference>
<dbReference type="SUPFAM" id="SSF53335">
    <property type="entry name" value="S-adenosyl-L-methionine-dependent methyltransferases"/>
    <property type="match status" value="1"/>
</dbReference>
<evidence type="ECO:0000313" key="10">
    <source>
        <dbReference type="EMBL" id="RDU74579.1"/>
    </source>
</evidence>
<sequence length="975" mass="112929">MNKALLDFVQNPFDNGVHFKKFVEEIFCKDKEKLNQIKPISLDNSNHILSYASIAKKISIDDKELHFYIFEVSSIKAKIGLHTELKEFAKNIYANAILACFYEKENQDNFRLSLLTLDFKNRKLEHSNLKRQSFILGKGAKTRTALSYLPKLKNAKSIEDLQEAFAIETLNKEFFTKISQFFLKFIENTSLPTLQKDSPEKRSFVLRLFSRILFCKFLEKKEVIPLKVWDISLSASYYHDVLESLFFKVLNTPKNQRDYGEIDLEIKNILEDIPYLNGGLFAPHDDDFFALAYRNTLKIPNDILREFLEMIDEFHFTIDESTPLDQEVGLDPEMLGMVFENLLSVLFTDNKVDNISSLRKKTGSYYTPREIVSYMVKSSILEHLKDKTNLDETKLKTLVFDYSHNFRHGEILKIMSSLQDFKVLDPACGSGAFPIGMLQEICSILEALDPQAKAFFTLQSQEFKEQNKDKSPTYIRKLSILQNNIYGVDIQPMATEISRLRCFLSLICDEDKNHITPLPNLEFKFITANSLIPMPKNDNLLIHDAYTTIKKVMTQYFASQDKEALQKKYREAQKIIAKEYEFSPLAEYDPFNPQSVAGFFDSELMFEVKEFDCVIGNPPYRDYRKIDKKTKEKLNRVSCVYQQGKKGSIFVYFIERSKQFVKEDGLVIFINPISYICKPTDFPIRNFINNHLQVKMIVDISNLKIFKEADTYACINLFKKSDFIEFFEIQDIKNLWDFSAIKLQKINIENLPFSLYPLLKKIQNNTTIGLAKIANIFCALSKTFRQDICTNKDKNTYQILESSNIFKYKFSSNIYIQNISNYYTKDKIKLFLSNQLVFMARMTKNIRACIAPQGFFGGKVNIIYNTKVNQKFLLGLLNSRVMDYFYSKRFFSTHMSGGAFGFDTESVGQLPIPKITESNQATADKIIALVEKILALKDSNPKADTSAQEREIDNLVYTLYSLTPEEIAIIEGRDE</sequence>
<evidence type="ECO:0000256" key="7">
    <source>
        <dbReference type="ARBA" id="ARBA00047942"/>
    </source>
</evidence>
<dbReference type="Gene3D" id="3.40.50.150">
    <property type="entry name" value="Vaccinia Virus protein VP39"/>
    <property type="match status" value="1"/>
</dbReference>
<keyword evidence="4" id="KW-0949">S-adenosyl-L-methionine</keyword>
<dbReference type="Proteomes" id="UP000256695">
    <property type="component" value="Unassembled WGS sequence"/>
</dbReference>
<evidence type="ECO:0000256" key="3">
    <source>
        <dbReference type="ARBA" id="ARBA00022679"/>
    </source>
</evidence>
<proteinExistence type="predicted"/>
<name>A0A3D8JAR6_9HELI</name>
<dbReference type="PRINTS" id="PR00507">
    <property type="entry name" value="N12N6MTFRASE"/>
</dbReference>
<dbReference type="OrthoDB" id="9761012at2"/>
<keyword evidence="2" id="KW-0489">Methyltransferase</keyword>
<feature type="domain" description="Type II methyltransferase M.TaqI-like" evidence="8">
    <location>
        <begin position="483"/>
        <end position="706"/>
    </location>
</feature>
<dbReference type="InterPro" id="IPR029063">
    <property type="entry name" value="SAM-dependent_MTases_sf"/>
</dbReference>
<evidence type="ECO:0000259" key="8">
    <source>
        <dbReference type="Pfam" id="PF07669"/>
    </source>
</evidence>
<evidence type="ECO:0000256" key="1">
    <source>
        <dbReference type="ARBA" id="ARBA00011900"/>
    </source>
</evidence>
<dbReference type="GO" id="GO:0009307">
    <property type="term" value="P:DNA restriction-modification system"/>
    <property type="evidence" value="ECO:0007669"/>
    <property type="project" value="UniProtKB-KW"/>
</dbReference>
<evidence type="ECO:0000256" key="2">
    <source>
        <dbReference type="ARBA" id="ARBA00022603"/>
    </source>
</evidence>
<dbReference type="Pfam" id="PF07669">
    <property type="entry name" value="Eco57I"/>
    <property type="match status" value="1"/>
</dbReference>
<dbReference type="InterPro" id="IPR011639">
    <property type="entry name" value="MethylTrfase_TaqI-like_dom"/>
</dbReference>